<dbReference type="EMBL" id="MLAK01000647">
    <property type="protein sequence ID" value="OHT09159.1"/>
    <property type="molecule type" value="Genomic_DNA"/>
</dbReference>
<feature type="compositionally biased region" description="Polar residues" evidence="1">
    <location>
        <begin position="573"/>
        <end position="586"/>
    </location>
</feature>
<comment type="caution">
    <text evidence="2">The sequence shown here is derived from an EMBL/GenBank/DDBJ whole genome shotgun (WGS) entry which is preliminary data.</text>
</comment>
<feature type="region of interest" description="Disordered" evidence="1">
    <location>
        <begin position="526"/>
        <end position="586"/>
    </location>
</feature>
<feature type="compositionally biased region" description="Polar residues" evidence="1">
    <location>
        <begin position="488"/>
        <end position="514"/>
    </location>
</feature>
<evidence type="ECO:0000313" key="2">
    <source>
        <dbReference type="EMBL" id="OHT09159.1"/>
    </source>
</evidence>
<feature type="compositionally biased region" description="Polar residues" evidence="1">
    <location>
        <begin position="828"/>
        <end position="859"/>
    </location>
</feature>
<sequence length="869" mass="98349">MQCPICDVFLKIEDIGQHFIIKHPNKAQISQTDVYPNQENYILPGGYSNPQIKSNFESSQSIIVQFTQTMTVQLYFLPTDNNYLNKIFSNCQNHDIVVNPCQNSNQIICVVSNLFAVFLDLSDNIGFQIFFRLLNDSSRIWGIGNDVLNLFSNYQVIMSKFSFKIQSTTLNELCNKNDFYQFYMTFRNQNPIFFQKMEEIQSIRTNHTKENLINHCILPIIYFEFILQTNSNFQNMTMYQNNTMMNNPMIQNGQFMSNNQMMNNWQMMNNPMFQNNNTMFANNNPMMGNMMMPNGQMMGNMVPNNPMASPVSININYPAASPGMNQFSYQAQPNMYIQNGMNQQVLPNQFQQPIFPNPIQTAQQLINSSPQLVQQQTLNSNMLNSSSGTNMSQNPSFMNPILPNLSFNPPISNQLSNNSSVQNHPMTTPPSSSGGIPPPPIFDNFSSRQMNPMQNQFPSNFSHDSKIILNPNNMNPNNNDPISKNNNAESCTSSDYEPNKSQTMIKSKTPNGKTSLAISSEMQNIDRKNTSSDSDQNFTHNQSSQNLTSPTFTSTTTTSNKSNFSTSDESDAFKSSSHGQSNTKKYASSINMSSDMSNANGALRADFSPQQHFPSEGALASSSETNSDFLSSNDHVLNKSSQNRNQQQHYAVKLKQQVKKNQQMNQNQMNFNQQMYSNPQNLEMPGTGPQPQQMNKYYIAVEERRNRPFKVLFNFDEIDRMVCTKLETPISDSSSSSQYSSSGDSSHSQSTSSSEGSGIDATRKYNEFTTHSDEFNASFNNYHNPPNAFSNHMNNAINRGIFGSNHQPEIGQNLQMSHMMNMQNGFPIHQTFNFSSEGQKNTQISQPRNQPRTSVNSPPGFNGQVFHRS</sequence>
<feature type="compositionally biased region" description="Low complexity" evidence="1">
    <location>
        <begin position="548"/>
        <end position="567"/>
    </location>
</feature>
<feature type="compositionally biased region" description="Low complexity" evidence="1">
    <location>
        <begin position="412"/>
        <end position="435"/>
    </location>
</feature>
<feature type="region of interest" description="Disordered" evidence="1">
    <location>
        <begin position="828"/>
        <end position="869"/>
    </location>
</feature>
<feature type="compositionally biased region" description="Polar residues" evidence="1">
    <location>
        <begin position="444"/>
        <end position="462"/>
    </location>
</feature>
<feature type="compositionally biased region" description="Polar residues" evidence="1">
    <location>
        <begin position="620"/>
        <end position="636"/>
    </location>
</feature>
<dbReference type="AlphaFoldDB" id="A0A1J4KCK9"/>
<dbReference type="GeneID" id="94837057"/>
<organism evidence="2 3">
    <name type="scientific">Tritrichomonas foetus</name>
    <dbReference type="NCBI Taxonomy" id="1144522"/>
    <lineage>
        <taxon>Eukaryota</taxon>
        <taxon>Metamonada</taxon>
        <taxon>Parabasalia</taxon>
        <taxon>Tritrichomonadida</taxon>
        <taxon>Tritrichomonadidae</taxon>
        <taxon>Tritrichomonas</taxon>
    </lineage>
</organism>
<evidence type="ECO:0000313" key="3">
    <source>
        <dbReference type="Proteomes" id="UP000179807"/>
    </source>
</evidence>
<feature type="compositionally biased region" description="Polar residues" evidence="1">
    <location>
        <begin position="531"/>
        <end position="547"/>
    </location>
</feature>
<name>A0A1J4KCK9_9EUKA</name>
<dbReference type="RefSeq" id="XP_068362295.1">
    <property type="nucleotide sequence ID" value="XM_068502353.1"/>
</dbReference>
<feature type="region of interest" description="Disordered" evidence="1">
    <location>
        <begin position="607"/>
        <end position="636"/>
    </location>
</feature>
<proteinExistence type="predicted"/>
<feature type="compositionally biased region" description="Low complexity" evidence="1">
    <location>
        <begin position="470"/>
        <end position="487"/>
    </location>
</feature>
<dbReference type="VEuPathDB" id="TrichDB:TRFO_22080"/>
<dbReference type="Proteomes" id="UP000179807">
    <property type="component" value="Unassembled WGS sequence"/>
</dbReference>
<accession>A0A1J4KCK9</accession>
<gene>
    <name evidence="2" type="ORF">TRFO_22080</name>
</gene>
<feature type="region of interest" description="Disordered" evidence="1">
    <location>
        <begin position="729"/>
        <end position="760"/>
    </location>
</feature>
<evidence type="ECO:0000256" key="1">
    <source>
        <dbReference type="SAM" id="MobiDB-lite"/>
    </source>
</evidence>
<feature type="compositionally biased region" description="Low complexity" evidence="1">
    <location>
        <begin position="731"/>
        <end position="757"/>
    </location>
</feature>
<keyword evidence="3" id="KW-1185">Reference proteome</keyword>
<reference evidence="2" key="1">
    <citation type="submission" date="2016-10" db="EMBL/GenBank/DDBJ databases">
        <authorList>
            <person name="Benchimol M."/>
            <person name="Almeida L.G."/>
            <person name="Vasconcelos A.T."/>
            <person name="Perreira-Neves A."/>
            <person name="Rosa I.A."/>
            <person name="Tasca T."/>
            <person name="Bogo M.R."/>
            <person name="de Souza W."/>
        </authorList>
    </citation>
    <scope>NUCLEOTIDE SEQUENCE [LARGE SCALE GENOMIC DNA]</scope>
    <source>
        <strain evidence="2">K</strain>
    </source>
</reference>
<protein>
    <submittedName>
        <fullName evidence="2">Uncharacterized protein</fullName>
    </submittedName>
</protein>
<feature type="region of interest" description="Disordered" evidence="1">
    <location>
        <begin position="408"/>
        <end position="514"/>
    </location>
</feature>